<proteinExistence type="predicted"/>
<sequence>MSISLCLRPSTVRRPRLSFYNTCSLISASQWQTCSCCDKKINRIKPYWLS</sequence>
<name>A0A0E9PKL2_ANGAN</name>
<reference evidence="1" key="1">
    <citation type="submission" date="2014-11" db="EMBL/GenBank/DDBJ databases">
        <authorList>
            <person name="Amaro Gonzalez C."/>
        </authorList>
    </citation>
    <scope>NUCLEOTIDE SEQUENCE</scope>
</reference>
<evidence type="ECO:0000313" key="1">
    <source>
        <dbReference type="EMBL" id="JAH04807.1"/>
    </source>
</evidence>
<organism evidence="1">
    <name type="scientific">Anguilla anguilla</name>
    <name type="common">European freshwater eel</name>
    <name type="synonym">Muraena anguilla</name>
    <dbReference type="NCBI Taxonomy" id="7936"/>
    <lineage>
        <taxon>Eukaryota</taxon>
        <taxon>Metazoa</taxon>
        <taxon>Chordata</taxon>
        <taxon>Craniata</taxon>
        <taxon>Vertebrata</taxon>
        <taxon>Euteleostomi</taxon>
        <taxon>Actinopterygii</taxon>
        <taxon>Neopterygii</taxon>
        <taxon>Teleostei</taxon>
        <taxon>Anguilliformes</taxon>
        <taxon>Anguillidae</taxon>
        <taxon>Anguilla</taxon>
    </lineage>
</organism>
<protein>
    <submittedName>
        <fullName evidence="1">Uncharacterized protein</fullName>
    </submittedName>
</protein>
<dbReference type="EMBL" id="GBXM01103770">
    <property type="protein sequence ID" value="JAH04807.1"/>
    <property type="molecule type" value="Transcribed_RNA"/>
</dbReference>
<reference evidence="1" key="2">
    <citation type="journal article" date="2015" name="Fish Shellfish Immunol.">
        <title>Early steps in the European eel (Anguilla anguilla)-Vibrio vulnificus interaction in the gills: Role of the RtxA13 toxin.</title>
        <authorList>
            <person name="Callol A."/>
            <person name="Pajuelo D."/>
            <person name="Ebbesson L."/>
            <person name="Teles M."/>
            <person name="MacKenzie S."/>
            <person name="Amaro C."/>
        </authorList>
    </citation>
    <scope>NUCLEOTIDE SEQUENCE</scope>
</reference>
<accession>A0A0E9PKL2</accession>
<dbReference type="AlphaFoldDB" id="A0A0E9PKL2"/>